<dbReference type="SUPFAM" id="SSF143011">
    <property type="entry name" value="RelE-like"/>
    <property type="match status" value="1"/>
</dbReference>
<name>A0A4Q1C8Q9_9BACT</name>
<keyword evidence="2" id="KW-1185">Reference proteome</keyword>
<protein>
    <recommendedName>
        <fullName evidence="3">Type II toxin-antitoxin system RelE/ParE family toxin</fullName>
    </recommendedName>
</protein>
<dbReference type="Proteomes" id="UP000290218">
    <property type="component" value="Unassembled WGS sequence"/>
</dbReference>
<comment type="caution">
    <text evidence="1">The sequence shown here is derived from an EMBL/GenBank/DDBJ whole genome shotgun (WGS) entry which is preliminary data.</text>
</comment>
<sequence>MPPLEIDFTPQFRRRARQLTEDQRRQLAEAADELRLALGNPHQHRGLGVRRLGGNLFEFRVGRDLRVIFELQGGVAELCMIGNHDEVRAFLRNR</sequence>
<evidence type="ECO:0000313" key="1">
    <source>
        <dbReference type="EMBL" id="RXK55241.1"/>
    </source>
</evidence>
<accession>A0A4Q1C8Q9</accession>
<dbReference type="InterPro" id="IPR035093">
    <property type="entry name" value="RelE/ParE_toxin_dom_sf"/>
</dbReference>
<evidence type="ECO:0008006" key="3">
    <source>
        <dbReference type="Google" id="ProtNLM"/>
    </source>
</evidence>
<dbReference type="EMBL" id="SDHX01000001">
    <property type="protein sequence ID" value="RXK55241.1"/>
    <property type="molecule type" value="Genomic_DNA"/>
</dbReference>
<dbReference type="RefSeq" id="WP_164976052.1">
    <property type="nucleotide sequence ID" value="NZ_SDHX01000001.1"/>
</dbReference>
<proteinExistence type="predicted"/>
<evidence type="ECO:0000313" key="2">
    <source>
        <dbReference type="Proteomes" id="UP000290218"/>
    </source>
</evidence>
<gene>
    <name evidence="1" type="ORF">ESB00_04915</name>
</gene>
<dbReference type="Gene3D" id="3.30.2310.20">
    <property type="entry name" value="RelE-like"/>
    <property type="match status" value="1"/>
</dbReference>
<dbReference type="AlphaFoldDB" id="A0A4Q1C8Q9"/>
<organism evidence="1 2">
    <name type="scientific">Oleiharenicola lentus</name>
    <dbReference type="NCBI Taxonomy" id="2508720"/>
    <lineage>
        <taxon>Bacteria</taxon>
        <taxon>Pseudomonadati</taxon>
        <taxon>Verrucomicrobiota</taxon>
        <taxon>Opitutia</taxon>
        <taxon>Opitutales</taxon>
        <taxon>Opitutaceae</taxon>
        <taxon>Oleiharenicola</taxon>
    </lineage>
</organism>
<reference evidence="1 2" key="1">
    <citation type="submission" date="2019-01" db="EMBL/GenBank/DDBJ databases">
        <title>Lacunisphaera sp. strain TWA-58.</title>
        <authorList>
            <person name="Chen W.-M."/>
        </authorList>
    </citation>
    <scope>NUCLEOTIDE SEQUENCE [LARGE SCALE GENOMIC DNA]</scope>
    <source>
        <strain evidence="1 2">TWA-58</strain>
    </source>
</reference>